<dbReference type="PANTHER" id="PTHR45784:SF8">
    <property type="entry name" value="C-TYPE MANNOSE RECEPTOR 2-RELATED"/>
    <property type="match status" value="1"/>
</dbReference>
<dbReference type="Pfam" id="PF00059">
    <property type="entry name" value="Lectin_C"/>
    <property type="match status" value="2"/>
</dbReference>
<dbReference type="AlphaFoldDB" id="A0A8C4DFF3"/>
<evidence type="ECO:0000256" key="2">
    <source>
        <dbReference type="SAM" id="SignalP"/>
    </source>
</evidence>
<evidence type="ECO:0000313" key="4">
    <source>
        <dbReference type="Ensembl" id="ENSDLAP00005003048.2"/>
    </source>
</evidence>
<evidence type="ECO:0000256" key="1">
    <source>
        <dbReference type="ARBA" id="ARBA00023157"/>
    </source>
</evidence>
<dbReference type="InterPro" id="IPR001304">
    <property type="entry name" value="C-type_lectin-like"/>
</dbReference>
<dbReference type="SMART" id="SM00034">
    <property type="entry name" value="CLECT"/>
    <property type="match status" value="2"/>
</dbReference>
<feature type="signal peptide" evidence="2">
    <location>
        <begin position="1"/>
        <end position="20"/>
    </location>
</feature>
<name>A0A8C4DFF3_DICLA</name>
<dbReference type="CDD" id="cd00037">
    <property type="entry name" value="CLECT"/>
    <property type="match status" value="1"/>
</dbReference>
<evidence type="ECO:0000313" key="5">
    <source>
        <dbReference type="Proteomes" id="UP000694389"/>
    </source>
</evidence>
<evidence type="ECO:0000259" key="3">
    <source>
        <dbReference type="PROSITE" id="PS50041"/>
    </source>
</evidence>
<reference evidence="4" key="2">
    <citation type="submission" date="2025-09" db="UniProtKB">
        <authorList>
            <consortium name="Ensembl"/>
        </authorList>
    </citation>
    <scope>IDENTIFICATION</scope>
</reference>
<organism evidence="4 5">
    <name type="scientific">Dicentrarchus labrax</name>
    <name type="common">European seabass</name>
    <name type="synonym">Morone labrax</name>
    <dbReference type="NCBI Taxonomy" id="13489"/>
    <lineage>
        <taxon>Eukaryota</taxon>
        <taxon>Metazoa</taxon>
        <taxon>Chordata</taxon>
        <taxon>Craniata</taxon>
        <taxon>Vertebrata</taxon>
        <taxon>Euteleostomi</taxon>
        <taxon>Actinopterygii</taxon>
        <taxon>Neopterygii</taxon>
        <taxon>Teleostei</taxon>
        <taxon>Neoteleostei</taxon>
        <taxon>Acanthomorphata</taxon>
        <taxon>Eupercaria</taxon>
        <taxon>Moronidae</taxon>
        <taxon>Dicentrarchus</taxon>
    </lineage>
</organism>
<feature type="domain" description="C-type lectin" evidence="3">
    <location>
        <begin position="25"/>
        <end position="134"/>
    </location>
</feature>
<dbReference type="PANTHER" id="PTHR45784">
    <property type="entry name" value="C-TYPE LECTIN DOMAIN FAMILY 20 MEMBER A-RELATED"/>
    <property type="match status" value="1"/>
</dbReference>
<dbReference type="InterPro" id="IPR018378">
    <property type="entry name" value="C-type_lectin_CS"/>
</dbReference>
<feature type="domain" description="C-type lectin" evidence="3">
    <location>
        <begin position="129"/>
        <end position="247"/>
    </location>
</feature>
<dbReference type="PROSITE" id="PS50041">
    <property type="entry name" value="C_TYPE_LECTIN_2"/>
    <property type="match status" value="2"/>
</dbReference>
<keyword evidence="2" id="KW-0732">Signal</keyword>
<reference evidence="4" key="1">
    <citation type="submission" date="2025-08" db="UniProtKB">
        <authorList>
            <consortium name="Ensembl"/>
        </authorList>
    </citation>
    <scope>IDENTIFICATION</scope>
</reference>
<dbReference type="SUPFAM" id="SSF56436">
    <property type="entry name" value="C-type lectin-like"/>
    <property type="match status" value="2"/>
</dbReference>
<dbReference type="GeneTree" id="ENSGT00940000163460"/>
<keyword evidence="1" id="KW-1015">Disulfide bond</keyword>
<accession>A0A8C4DFF3</accession>
<dbReference type="PROSITE" id="PS00615">
    <property type="entry name" value="C_TYPE_LECTIN_1"/>
    <property type="match status" value="1"/>
</dbReference>
<keyword evidence="5" id="KW-1185">Reference proteome</keyword>
<dbReference type="InterPro" id="IPR016187">
    <property type="entry name" value="CTDL_fold"/>
</dbReference>
<dbReference type="Gene3D" id="3.10.100.10">
    <property type="entry name" value="Mannose-Binding Protein A, subunit A"/>
    <property type="match status" value="2"/>
</dbReference>
<dbReference type="Proteomes" id="UP000694389">
    <property type="component" value="Unassembled WGS sequence"/>
</dbReference>
<proteinExistence type="predicted"/>
<feature type="chain" id="PRO_5035896878" description="C-type lectin domain-containing protein" evidence="2">
    <location>
        <begin position="21"/>
        <end position="247"/>
    </location>
</feature>
<sequence>MKAIVKLTFFLIFLCSAVEGDIVKHIFVNMDKKWREAQAYCQETYTDLSFVRSQSDQEKLTATVLEHKKEGWIGLHRDSNSTNWKWSGWRNLTYENWKSGQPDNHKNQENHVQILLNGRWNDHNGNEVKSFYCIHITMVEVEKTWEDALKHCNEIQTNLTSVLSEPEHLTAQRVMQKFEVTERVWIGLRYLVDRWLWVNGDPLVYQAWPQDGAQDHQCPMWKRCGALTKQAEWENWDCQDRLNFICI</sequence>
<dbReference type="InterPro" id="IPR016186">
    <property type="entry name" value="C-type_lectin-like/link_sf"/>
</dbReference>
<dbReference type="Ensembl" id="ENSDLAT00005003155.2">
    <property type="protein sequence ID" value="ENSDLAP00005003048.2"/>
    <property type="gene ID" value="ENSDLAG00005001365.2"/>
</dbReference>
<protein>
    <recommendedName>
        <fullName evidence="3">C-type lectin domain-containing protein</fullName>
    </recommendedName>
</protein>